<sequence length="393" mass="41932">MTPRFRRPPRGFTLIELMVGSVTTTIILGAVALTVLAVQGSYQTESRIKVAVEGARTATSFIEQRLRMASYGVEPRFAFDFDTAALGANAKSNQVLEFGAGVPQSVTDDLALRYRDPAWLRKGTYVNGGVSLLDGDTFGTDLPEGKRIIVACRGSGSYVVLRTLAGGVSSGDTESGNFALDPAMSTVGAGEGCLSRGGESTPSVMLMHELRIRVMDLGGRPFLMAFSRLNDLDTEDAVPLAADVESFQVAYVMNRPPPGSAHAAAPAVDVSSNPVNWVLGDVGSVDAERTPDPTASPVPRFSTSYDDASRYNAHPANIRAVRVSITVRSTDAEPNGRRAFPRMNVEDSTEQAAADGYYRTTMTTTVRVPNMLSRSDFIPEVGNAYTTGNAWGG</sequence>
<protein>
    <recommendedName>
        <fullName evidence="4">Prepilin-type N-terminal cleavage/methylation domain-containing protein</fullName>
    </recommendedName>
</protein>
<dbReference type="InterPro" id="IPR012902">
    <property type="entry name" value="N_methyl_site"/>
</dbReference>
<evidence type="ECO:0008006" key="4">
    <source>
        <dbReference type="Google" id="ProtNLM"/>
    </source>
</evidence>
<dbReference type="AlphaFoldDB" id="A0A250I898"/>
<keyword evidence="1" id="KW-0472">Membrane</keyword>
<gene>
    <name evidence="2" type="ORF">MEBOL_000865</name>
</gene>
<keyword evidence="1" id="KW-0812">Transmembrane</keyword>
<dbReference type="EMBL" id="CP022163">
    <property type="protein sequence ID" value="ATB27423.1"/>
    <property type="molecule type" value="Genomic_DNA"/>
</dbReference>
<dbReference type="PROSITE" id="PS00409">
    <property type="entry name" value="PROKAR_NTER_METHYL"/>
    <property type="match status" value="1"/>
</dbReference>
<feature type="transmembrane region" description="Helical" evidence="1">
    <location>
        <begin position="12"/>
        <end position="38"/>
    </location>
</feature>
<accession>A0A250I898</accession>
<keyword evidence="1" id="KW-1133">Transmembrane helix</keyword>
<evidence type="ECO:0000313" key="3">
    <source>
        <dbReference type="Proteomes" id="UP000217289"/>
    </source>
</evidence>
<organism evidence="2 3">
    <name type="scientific">Melittangium boletus DSM 14713</name>
    <dbReference type="NCBI Taxonomy" id="1294270"/>
    <lineage>
        <taxon>Bacteria</taxon>
        <taxon>Pseudomonadati</taxon>
        <taxon>Myxococcota</taxon>
        <taxon>Myxococcia</taxon>
        <taxon>Myxococcales</taxon>
        <taxon>Cystobacterineae</taxon>
        <taxon>Archangiaceae</taxon>
        <taxon>Melittangium</taxon>
    </lineage>
</organism>
<dbReference type="GO" id="GO:0043683">
    <property type="term" value="P:type IV pilus assembly"/>
    <property type="evidence" value="ECO:0007669"/>
    <property type="project" value="InterPro"/>
</dbReference>
<keyword evidence="3" id="KW-1185">Reference proteome</keyword>
<name>A0A250I898_9BACT</name>
<proteinExistence type="predicted"/>
<dbReference type="Proteomes" id="UP000217289">
    <property type="component" value="Chromosome"/>
</dbReference>
<dbReference type="InterPro" id="IPR032092">
    <property type="entry name" value="PilW"/>
</dbReference>
<dbReference type="KEGG" id="mbd:MEBOL_000865"/>
<dbReference type="RefSeq" id="WP_095976226.1">
    <property type="nucleotide sequence ID" value="NZ_CP022163.1"/>
</dbReference>
<evidence type="ECO:0000313" key="2">
    <source>
        <dbReference type="EMBL" id="ATB27423.1"/>
    </source>
</evidence>
<reference evidence="2 3" key="1">
    <citation type="submission" date="2017-06" db="EMBL/GenBank/DDBJ databases">
        <authorList>
            <person name="Kim H.J."/>
            <person name="Triplett B.A."/>
        </authorList>
    </citation>
    <scope>NUCLEOTIDE SEQUENCE [LARGE SCALE GENOMIC DNA]</scope>
    <source>
        <strain evidence="2 3">DSM 14713</strain>
    </source>
</reference>
<dbReference type="OrthoDB" id="5497534at2"/>
<dbReference type="Pfam" id="PF16074">
    <property type="entry name" value="PilW"/>
    <property type="match status" value="1"/>
</dbReference>
<evidence type="ECO:0000256" key="1">
    <source>
        <dbReference type="SAM" id="Phobius"/>
    </source>
</evidence>